<dbReference type="EMBL" id="CM055742">
    <property type="protein sequence ID" value="KAJ8000809.1"/>
    <property type="molecule type" value="Genomic_DNA"/>
</dbReference>
<gene>
    <name evidence="1" type="ORF">DPEC_G00184170</name>
</gene>
<sequence length="81" mass="9250">MFSYCLHTTRLLASFFFQSVLKWWSAKWQPAYRYFSAIYWTGVWTHDVPVESGAEEADAPKNDQGEAVKTKVQAGNLNDTG</sequence>
<reference evidence="1" key="1">
    <citation type="submission" date="2021-05" db="EMBL/GenBank/DDBJ databases">
        <authorList>
            <person name="Pan Q."/>
            <person name="Jouanno E."/>
            <person name="Zahm M."/>
            <person name="Klopp C."/>
            <person name="Cabau C."/>
            <person name="Louis A."/>
            <person name="Berthelot C."/>
            <person name="Parey E."/>
            <person name="Roest Crollius H."/>
            <person name="Montfort J."/>
            <person name="Robinson-Rechavi M."/>
            <person name="Bouchez O."/>
            <person name="Lampietro C."/>
            <person name="Lopez Roques C."/>
            <person name="Donnadieu C."/>
            <person name="Postlethwait J."/>
            <person name="Bobe J."/>
            <person name="Dillon D."/>
            <person name="Chandos A."/>
            <person name="von Hippel F."/>
            <person name="Guiguen Y."/>
        </authorList>
    </citation>
    <scope>NUCLEOTIDE SEQUENCE</scope>
    <source>
        <strain evidence="1">YG-Jan2019</strain>
    </source>
</reference>
<accession>A0ACC2GAV2</accession>
<organism evidence="1 2">
    <name type="scientific">Dallia pectoralis</name>
    <name type="common">Alaska blackfish</name>
    <dbReference type="NCBI Taxonomy" id="75939"/>
    <lineage>
        <taxon>Eukaryota</taxon>
        <taxon>Metazoa</taxon>
        <taxon>Chordata</taxon>
        <taxon>Craniata</taxon>
        <taxon>Vertebrata</taxon>
        <taxon>Euteleostomi</taxon>
        <taxon>Actinopterygii</taxon>
        <taxon>Neopterygii</taxon>
        <taxon>Teleostei</taxon>
        <taxon>Protacanthopterygii</taxon>
        <taxon>Esociformes</taxon>
        <taxon>Umbridae</taxon>
        <taxon>Dallia</taxon>
    </lineage>
</organism>
<evidence type="ECO:0000313" key="2">
    <source>
        <dbReference type="Proteomes" id="UP001157502"/>
    </source>
</evidence>
<name>A0ACC2GAV2_DALPE</name>
<keyword evidence="2" id="KW-1185">Reference proteome</keyword>
<evidence type="ECO:0000313" key="1">
    <source>
        <dbReference type="EMBL" id="KAJ8000809.1"/>
    </source>
</evidence>
<dbReference type="Proteomes" id="UP001157502">
    <property type="component" value="Chromosome 15"/>
</dbReference>
<protein>
    <submittedName>
        <fullName evidence="1">Uncharacterized protein</fullName>
    </submittedName>
</protein>
<proteinExistence type="predicted"/>
<comment type="caution">
    <text evidence="1">The sequence shown here is derived from an EMBL/GenBank/DDBJ whole genome shotgun (WGS) entry which is preliminary data.</text>
</comment>